<feature type="transmembrane region" description="Helical" evidence="3">
    <location>
        <begin position="382"/>
        <end position="403"/>
    </location>
</feature>
<evidence type="ECO:0000256" key="2">
    <source>
        <dbReference type="SAM" id="MobiDB-lite"/>
    </source>
</evidence>
<feature type="region of interest" description="Disordered" evidence="2">
    <location>
        <begin position="1"/>
        <end position="21"/>
    </location>
</feature>
<dbReference type="PANTHER" id="PTHR31082:SF4">
    <property type="entry name" value="PHEROMONE-REGULATED MEMBRANE PROTEIN 10"/>
    <property type="match status" value="1"/>
</dbReference>
<evidence type="ECO:0000313" key="6">
    <source>
        <dbReference type="Proteomes" id="UP000799640"/>
    </source>
</evidence>
<protein>
    <submittedName>
        <fullName evidence="5">DUF1212-domain-containing protein</fullName>
    </submittedName>
</protein>
<feature type="domain" description="Threonine/serine exporter-like N-terminal" evidence="4">
    <location>
        <begin position="157"/>
        <end position="402"/>
    </location>
</feature>
<dbReference type="PANTHER" id="PTHR31082">
    <property type="entry name" value="PHEROMONE-REGULATED MEMBRANE PROTEIN 10"/>
    <property type="match status" value="1"/>
</dbReference>
<dbReference type="Pfam" id="PF06738">
    <property type="entry name" value="ThrE"/>
    <property type="match status" value="1"/>
</dbReference>
<accession>A0A6G1HSG0</accession>
<reference evidence="5" key="1">
    <citation type="journal article" date="2020" name="Stud. Mycol.">
        <title>101 Dothideomycetes genomes: a test case for predicting lifestyles and emergence of pathogens.</title>
        <authorList>
            <person name="Haridas S."/>
            <person name="Albert R."/>
            <person name="Binder M."/>
            <person name="Bloem J."/>
            <person name="Labutti K."/>
            <person name="Salamov A."/>
            <person name="Andreopoulos B."/>
            <person name="Baker S."/>
            <person name="Barry K."/>
            <person name="Bills G."/>
            <person name="Bluhm B."/>
            <person name="Cannon C."/>
            <person name="Castanera R."/>
            <person name="Culley D."/>
            <person name="Daum C."/>
            <person name="Ezra D."/>
            <person name="Gonzalez J."/>
            <person name="Henrissat B."/>
            <person name="Kuo A."/>
            <person name="Liang C."/>
            <person name="Lipzen A."/>
            <person name="Lutzoni F."/>
            <person name="Magnuson J."/>
            <person name="Mondo S."/>
            <person name="Nolan M."/>
            <person name="Ohm R."/>
            <person name="Pangilinan J."/>
            <person name="Park H.-J."/>
            <person name="Ramirez L."/>
            <person name="Alfaro M."/>
            <person name="Sun H."/>
            <person name="Tritt A."/>
            <person name="Yoshinaga Y."/>
            <person name="Zwiers L.-H."/>
            <person name="Turgeon B."/>
            <person name="Goodwin S."/>
            <person name="Spatafora J."/>
            <person name="Crous P."/>
            <person name="Grigoriev I."/>
        </authorList>
    </citation>
    <scope>NUCLEOTIDE SEQUENCE</scope>
    <source>
        <strain evidence="5">CBS 262.69</strain>
    </source>
</reference>
<feature type="transmembrane region" description="Helical" evidence="3">
    <location>
        <begin position="424"/>
        <end position="441"/>
    </location>
</feature>
<feature type="transmembrane region" description="Helical" evidence="3">
    <location>
        <begin position="289"/>
        <end position="306"/>
    </location>
</feature>
<feature type="region of interest" description="Disordered" evidence="2">
    <location>
        <begin position="531"/>
        <end position="555"/>
    </location>
</feature>
<dbReference type="OrthoDB" id="413008at2759"/>
<dbReference type="EMBL" id="ML996699">
    <property type="protein sequence ID" value="KAF2398675.1"/>
    <property type="molecule type" value="Genomic_DNA"/>
</dbReference>
<keyword evidence="3" id="KW-0812">Transmembrane</keyword>
<feature type="compositionally biased region" description="Low complexity" evidence="2">
    <location>
        <begin position="534"/>
        <end position="549"/>
    </location>
</feature>
<feature type="region of interest" description="Disordered" evidence="2">
    <location>
        <begin position="103"/>
        <end position="123"/>
    </location>
</feature>
<evidence type="ECO:0000313" key="5">
    <source>
        <dbReference type="EMBL" id="KAF2398675.1"/>
    </source>
</evidence>
<feature type="region of interest" description="Disordered" evidence="2">
    <location>
        <begin position="35"/>
        <end position="74"/>
    </location>
</feature>
<evidence type="ECO:0000256" key="3">
    <source>
        <dbReference type="SAM" id="Phobius"/>
    </source>
</evidence>
<feature type="transmembrane region" description="Helical" evidence="3">
    <location>
        <begin position="261"/>
        <end position="282"/>
    </location>
</feature>
<feature type="transmembrane region" description="Helical" evidence="3">
    <location>
        <begin position="559"/>
        <end position="580"/>
    </location>
</feature>
<organism evidence="5 6">
    <name type="scientific">Trichodelitschia bisporula</name>
    <dbReference type="NCBI Taxonomy" id="703511"/>
    <lineage>
        <taxon>Eukaryota</taxon>
        <taxon>Fungi</taxon>
        <taxon>Dikarya</taxon>
        <taxon>Ascomycota</taxon>
        <taxon>Pezizomycotina</taxon>
        <taxon>Dothideomycetes</taxon>
        <taxon>Dothideomycetes incertae sedis</taxon>
        <taxon>Phaeotrichales</taxon>
        <taxon>Phaeotrichaceae</taxon>
        <taxon>Trichodelitschia</taxon>
    </lineage>
</organism>
<dbReference type="GO" id="GO:0022857">
    <property type="term" value="F:transmembrane transporter activity"/>
    <property type="evidence" value="ECO:0007669"/>
    <property type="project" value="InterPro"/>
</dbReference>
<dbReference type="InterPro" id="IPR051361">
    <property type="entry name" value="ThrE/Ser_Exporter"/>
</dbReference>
<keyword evidence="3" id="KW-0472">Membrane</keyword>
<feature type="transmembrane region" description="Helical" evidence="3">
    <location>
        <begin position="622"/>
        <end position="645"/>
    </location>
</feature>
<comment type="similarity">
    <text evidence="1">Belongs to the ThrE exporter (TC 2.A.79) family.</text>
</comment>
<name>A0A6G1HSG0_9PEZI</name>
<feature type="compositionally biased region" description="Basic and acidic residues" evidence="2">
    <location>
        <begin position="35"/>
        <end position="45"/>
    </location>
</feature>
<evidence type="ECO:0000259" key="4">
    <source>
        <dbReference type="Pfam" id="PF06738"/>
    </source>
</evidence>
<keyword evidence="6" id="KW-1185">Reference proteome</keyword>
<keyword evidence="3" id="KW-1133">Transmembrane helix</keyword>
<feature type="compositionally biased region" description="Polar residues" evidence="2">
    <location>
        <begin position="46"/>
        <end position="62"/>
    </location>
</feature>
<feature type="transmembrane region" description="Helical" evidence="3">
    <location>
        <begin position="342"/>
        <end position="362"/>
    </location>
</feature>
<sequence>MTEGGSITEEYVPPPSTYRPGLLADLLTLRGKRERYAYGRSRDSSAEPSLTSTPPRSGASTPTGRGRFFRRRTREGLPYSGSVAQLIGSSSTLALPTLQSAEGFAEQAKRQRPKRPENRKRTSSAFTTALNRMYRGRNEDEVRITVHIAETIARQKYLVKLCQALMMYGAPTHRLEEYLKMSARVLEIEGQFLYIPGCMIIAFDDSSTHTTEVKLVKTTQGVDLGKLRDTHEIYKEVVHDMIGVEEATRRLNAVQRRKRKYPLWFIVFTYGLASAFVGPFAFEARLIDMPISFLLGILLGTLQHVLAPKSDLYANVFEISAAVMSSFLARAMGSIRNSHGEFIFCFSALAQSGITLILPGYAVLCASLELQSKSIIAGSVRMVYALIYSFFLGFGITVGTVVYGLMDHKASSETTCGNKIPTGYYILFVPGFTICLIIINRAKWKQAPIMMVIALSGYVVNFFASRHLHGNTQVINTLSALVIGIEANLYSRLGPRCDNYVSHKWARYVQPWLRPRLRPVRRFARHFARHTRRASGSESESEGSSSSSESPERPVRDKVGFGLAAAAMLPAIFVQVPSGLAVGGSLLSGLASADELVNGEGQTTVVSNARDATVMNGTAFNVGYSVIQVAIGITVGLFLSAWIVYPFGKKRSGLFSF</sequence>
<proteinExistence type="inferred from homology"/>
<evidence type="ECO:0000256" key="1">
    <source>
        <dbReference type="ARBA" id="ARBA00034125"/>
    </source>
</evidence>
<dbReference type="Proteomes" id="UP000799640">
    <property type="component" value="Unassembled WGS sequence"/>
</dbReference>
<dbReference type="InterPro" id="IPR010619">
    <property type="entry name" value="ThrE-like_N"/>
</dbReference>
<gene>
    <name evidence="5" type="ORF">EJ06DRAFT_479878</name>
</gene>
<dbReference type="AlphaFoldDB" id="A0A6G1HSG0"/>